<evidence type="ECO:0000313" key="2">
    <source>
        <dbReference type="Proteomes" id="UP001057402"/>
    </source>
</evidence>
<evidence type="ECO:0000313" key="1">
    <source>
        <dbReference type="EMBL" id="KAI4382222.1"/>
    </source>
</evidence>
<organism evidence="1 2">
    <name type="scientific">Melastoma candidum</name>
    <dbReference type="NCBI Taxonomy" id="119954"/>
    <lineage>
        <taxon>Eukaryota</taxon>
        <taxon>Viridiplantae</taxon>
        <taxon>Streptophyta</taxon>
        <taxon>Embryophyta</taxon>
        <taxon>Tracheophyta</taxon>
        <taxon>Spermatophyta</taxon>
        <taxon>Magnoliopsida</taxon>
        <taxon>eudicotyledons</taxon>
        <taxon>Gunneridae</taxon>
        <taxon>Pentapetalae</taxon>
        <taxon>rosids</taxon>
        <taxon>malvids</taxon>
        <taxon>Myrtales</taxon>
        <taxon>Melastomataceae</taxon>
        <taxon>Melastomatoideae</taxon>
        <taxon>Melastomateae</taxon>
        <taxon>Melastoma</taxon>
    </lineage>
</organism>
<accession>A0ACB9S243</accession>
<sequence>MDGGIERMLGVAVVVACLIGASNGVTDPGDVKILNDFRDGMDNPEVLGWPVRGDDPCGPPAWPYVYCSGQRVAQIQAKGLGLKGKLPADFNQLSMLSNLGLQRNKLYGALPSFTGLSELRFAYLDYNEFDSIPSDFFDGLSSLQSFALDYNPLNTSSGWSIPAELTKSAQLANLSLMNCNLVGPLPEFLGEMLSLTELKLSYNSLSGGIPASFGGSMLQILWLNDQGGGGLSDSIDVVASMASLSQLWLHGNQFSGTIPERIGDLTSLKDLNLNMNQLVGQIPDGLANLELETLNLNNNMFVGPIPKFKARNVTYDFNSFCQAQPGIPCSPDVSALLGFLNGVGYPMNLVTRWSGNEPCEAPWFGLSCNSKGEVSIINLPRHNLSGTLSPSIANLNSLLEIRLGENGIRGRIPGNYTDLKSLRLLDLSSNNLEPPLPQFNNAVKVLVDGNPLLLANQSSLTPAPASSPEKGDSSLSPPSMISSGAASPKPAKSPPSLSHLNITVSSPARLQSGTSSGRGRYKHIVFSAAAALGVFMLASILFICCWKTRKTKPEAPTSVVIHPQDPSDLLNRIKVVVSDNTKGSMLTHSRASSGSMLSIGTENSHSIQSGNVLISVQVLRKVTGNFASNNEIGRGGFGTVYKGELHDGTKIAVKRMESGVVCGKALAEFQSEIAVLSKVSDFGLVKLAPDGERSVATRLAGTFGYLAPEYAVMGKITTKVDVFSYGVVLMELLTGLAALDNERSEETRYLAEWFWRVMSTKEGLENALDSAIEADEETLESICAIVELAGHCTAREPQHRPDMGHVVNVLVPLVEKWKPSFGQLEDNSGIDYSQPLPEMLKVWKEAESKDSSSSSGGSLGDSKGSIPARPTGFADSFTSTDAR</sequence>
<name>A0ACB9S243_9MYRT</name>
<proteinExistence type="predicted"/>
<dbReference type="Proteomes" id="UP001057402">
    <property type="component" value="Chromosome 3"/>
</dbReference>
<protein>
    <submittedName>
        <fullName evidence="1">Uncharacterized protein</fullName>
    </submittedName>
</protein>
<keyword evidence="2" id="KW-1185">Reference proteome</keyword>
<comment type="caution">
    <text evidence="1">The sequence shown here is derived from an EMBL/GenBank/DDBJ whole genome shotgun (WGS) entry which is preliminary data.</text>
</comment>
<gene>
    <name evidence="1" type="ORF">MLD38_008211</name>
</gene>
<reference evidence="2" key="1">
    <citation type="journal article" date="2023" name="Front. Plant Sci.">
        <title>Chromosomal-level genome assembly of Melastoma candidum provides insights into trichome evolution.</title>
        <authorList>
            <person name="Zhong Y."/>
            <person name="Wu W."/>
            <person name="Sun C."/>
            <person name="Zou P."/>
            <person name="Liu Y."/>
            <person name="Dai S."/>
            <person name="Zhou R."/>
        </authorList>
    </citation>
    <scope>NUCLEOTIDE SEQUENCE [LARGE SCALE GENOMIC DNA]</scope>
</reference>
<dbReference type="EMBL" id="CM042882">
    <property type="protein sequence ID" value="KAI4382222.1"/>
    <property type="molecule type" value="Genomic_DNA"/>
</dbReference>